<evidence type="ECO:0000313" key="2">
    <source>
        <dbReference type="Proteomes" id="UP000603200"/>
    </source>
</evidence>
<keyword evidence="2" id="KW-1185">Reference proteome</keyword>
<gene>
    <name evidence="1" type="ORF">Ahu01nite_015030</name>
</gene>
<proteinExistence type="predicted"/>
<evidence type="ECO:0000313" key="1">
    <source>
        <dbReference type="EMBL" id="GIE18401.1"/>
    </source>
</evidence>
<accession>A0ABQ3ZIK0</accession>
<protein>
    <submittedName>
        <fullName evidence="1">Uncharacterized protein</fullName>
    </submittedName>
</protein>
<dbReference type="EMBL" id="BOMN01000018">
    <property type="protein sequence ID" value="GIE18401.1"/>
    <property type="molecule type" value="Genomic_DNA"/>
</dbReference>
<name>A0ABQ3ZIK0_9ACTN</name>
<sequence>MSQLVDRTARRELAGRPAEIEESLDADGQRDVERVAAAIVDTSNLPVAPWGPVTPAP</sequence>
<dbReference type="Proteomes" id="UP000603200">
    <property type="component" value="Unassembled WGS sequence"/>
</dbReference>
<comment type="caution">
    <text evidence="1">The sequence shown here is derived from an EMBL/GenBank/DDBJ whole genome shotgun (WGS) entry which is preliminary data.</text>
</comment>
<reference evidence="1 2" key="1">
    <citation type="submission" date="2021-01" db="EMBL/GenBank/DDBJ databases">
        <title>Whole genome shotgun sequence of Actinoplanes humidus NBRC 14915.</title>
        <authorList>
            <person name="Komaki H."/>
            <person name="Tamura T."/>
        </authorList>
    </citation>
    <scope>NUCLEOTIDE SEQUENCE [LARGE SCALE GENOMIC DNA]</scope>
    <source>
        <strain evidence="1 2">NBRC 14915</strain>
    </source>
</reference>
<organism evidence="1 2">
    <name type="scientific">Winogradskya humida</name>
    <dbReference type="NCBI Taxonomy" id="113566"/>
    <lineage>
        <taxon>Bacteria</taxon>
        <taxon>Bacillati</taxon>
        <taxon>Actinomycetota</taxon>
        <taxon>Actinomycetes</taxon>
        <taxon>Micromonosporales</taxon>
        <taxon>Micromonosporaceae</taxon>
        <taxon>Winogradskya</taxon>
    </lineage>
</organism>